<dbReference type="STRING" id="198092.SAMN02745194_03115"/>
<dbReference type="GO" id="GO:0004386">
    <property type="term" value="F:helicase activity"/>
    <property type="evidence" value="ECO:0007669"/>
    <property type="project" value="UniProtKB-KW"/>
</dbReference>
<proteinExistence type="predicted"/>
<name>A0A1M6LBL4_9PROT</name>
<sequence>MTPGRAPGPRGRRAAPPPLPPIDFQAINRVALHRLPEICARWLPGGRKEGDEWVCGDLSGKPGRSCKVNLFSGKWADFAEGGASGGDVISLTAAIHNLSQGEAARRLADMLGIDLGGRHV</sequence>
<keyword evidence="3" id="KW-1185">Reference proteome</keyword>
<keyword evidence="2" id="KW-0378">Hydrolase</keyword>
<dbReference type="EMBL" id="FQZF01000018">
    <property type="protein sequence ID" value="SHJ68532.1"/>
    <property type="molecule type" value="Genomic_DNA"/>
</dbReference>
<accession>A0A1M6LBL4</accession>
<dbReference type="GO" id="GO:0003677">
    <property type="term" value="F:DNA binding"/>
    <property type="evidence" value="ECO:0007669"/>
    <property type="project" value="InterPro"/>
</dbReference>
<evidence type="ECO:0000313" key="2">
    <source>
        <dbReference type="EMBL" id="SHJ68532.1"/>
    </source>
</evidence>
<dbReference type="Proteomes" id="UP000184387">
    <property type="component" value="Unassembled WGS sequence"/>
</dbReference>
<evidence type="ECO:0000256" key="1">
    <source>
        <dbReference type="SAM" id="MobiDB-lite"/>
    </source>
</evidence>
<reference evidence="2 3" key="1">
    <citation type="submission" date="2016-11" db="EMBL/GenBank/DDBJ databases">
        <authorList>
            <person name="Jaros S."/>
            <person name="Januszkiewicz K."/>
            <person name="Wedrychowicz H."/>
        </authorList>
    </citation>
    <scope>NUCLEOTIDE SEQUENCE [LARGE SCALE GENOMIC DNA]</scope>
    <source>
        <strain evidence="2 3">DSM 14916</strain>
    </source>
</reference>
<dbReference type="RefSeq" id="WP_073136330.1">
    <property type="nucleotide sequence ID" value="NZ_FQZF01000018.1"/>
</dbReference>
<dbReference type="GO" id="GO:0008270">
    <property type="term" value="F:zinc ion binding"/>
    <property type="evidence" value="ECO:0007669"/>
    <property type="project" value="InterPro"/>
</dbReference>
<evidence type="ECO:0000313" key="3">
    <source>
        <dbReference type="Proteomes" id="UP000184387"/>
    </source>
</evidence>
<feature type="region of interest" description="Disordered" evidence="1">
    <location>
        <begin position="1"/>
        <end position="20"/>
    </location>
</feature>
<dbReference type="SUPFAM" id="SSF57783">
    <property type="entry name" value="Zinc beta-ribbon"/>
    <property type="match status" value="1"/>
</dbReference>
<dbReference type="Gene3D" id="3.90.580.10">
    <property type="entry name" value="Zinc finger, CHC2-type domain"/>
    <property type="match status" value="1"/>
</dbReference>
<dbReference type="InterPro" id="IPR036977">
    <property type="entry name" value="DNA_primase_Znf_CHC2"/>
</dbReference>
<dbReference type="GO" id="GO:0006260">
    <property type="term" value="P:DNA replication"/>
    <property type="evidence" value="ECO:0007669"/>
    <property type="project" value="InterPro"/>
</dbReference>
<organism evidence="2 3">
    <name type="scientific">Muricoccus roseus</name>
    <dbReference type="NCBI Taxonomy" id="198092"/>
    <lineage>
        <taxon>Bacteria</taxon>
        <taxon>Pseudomonadati</taxon>
        <taxon>Pseudomonadota</taxon>
        <taxon>Alphaproteobacteria</taxon>
        <taxon>Acetobacterales</taxon>
        <taxon>Roseomonadaceae</taxon>
        <taxon>Muricoccus</taxon>
    </lineage>
</organism>
<gene>
    <name evidence="2" type="ORF">SAMN02745194_03115</name>
</gene>
<keyword evidence="2" id="KW-0347">Helicase</keyword>
<keyword evidence="2" id="KW-0547">Nucleotide-binding</keyword>
<keyword evidence="2" id="KW-0067">ATP-binding</keyword>
<dbReference type="AlphaFoldDB" id="A0A1M6LBL4"/>
<dbReference type="OrthoDB" id="9811157at2"/>
<protein>
    <submittedName>
        <fullName evidence="2">Putative DNA primase/helicase</fullName>
    </submittedName>
</protein>